<dbReference type="GO" id="GO:0051537">
    <property type="term" value="F:2 iron, 2 sulfur cluster binding"/>
    <property type="evidence" value="ECO:0007669"/>
    <property type="project" value="UniProtKB-KW"/>
</dbReference>
<keyword evidence="14" id="KW-1185">Reference proteome</keyword>
<dbReference type="EMBL" id="LNXV01000011">
    <property type="protein sequence ID" value="KTC84178.1"/>
    <property type="molecule type" value="Genomic_DNA"/>
</dbReference>
<dbReference type="STRING" id="29422.Lbru_1539"/>
<dbReference type="AlphaFoldDB" id="A0A0W0SL87"/>
<dbReference type="InterPro" id="IPR015422">
    <property type="entry name" value="PyrdxlP-dep_Trfase_small"/>
</dbReference>
<dbReference type="SUPFAM" id="SSF53383">
    <property type="entry name" value="PLP-dependent transferases"/>
    <property type="match status" value="1"/>
</dbReference>
<evidence type="ECO:0000256" key="3">
    <source>
        <dbReference type="ARBA" id="ARBA00012239"/>
    </source>
</evidence>
<evidence type="ECO:0000259" key="12">
    <source>
        <dbReference type="Pfam" id="PF00266"/>
    </source>
</evidence>
<dbReference type="InterPro" id="IPR020578">
    <property type="entry name" value="Aminotrans_V_PyrdxlP_BS"/>
</dbReference>
<dbReference type="Gene3D" id="3.90.1150.10">
    <property type="entry name" value="Aspartate Aminotransferase, domain 1"/>
    <property type="match status" value="1"/>
</dbReference>
<dbReference type="RefSeq" id="WP_058441606.1">
    <property type="nucleotide sequence ID" value="NZ_CAAAHU010000003.1"/>
</dbReference>
<dbReference type="PANTHER" id="PTHR11601">
    <property type="entry name" value="CYSTEINE DESULFURYLASE FAMILY MEMBER"/>
    <property type="match status" value="1"/>
</dbReference>
<dbReference type="PANTHER" id="PTHR11601:SF34">
    <property type="entry name" value="CYSTEINE DESULFURASE"/>
    <property type="match status" value="1"/>
</dbReference>
<evidence type="ECO:0000256" key="10">
    <source>
        <dbReference type="ARBA" id="ARBA00050776"/>
    </source>
</evidence>
<comment type="catalytic activity">
    <reaction evidence="10">
        <text>(sulfur carrier)-H + L-cysteine = (sulfur carrier)-SH + L-alanine</text>
        <dbReference type="Rhea" id="RHEA:43892"/>
        <dbReference type="Rhea" id="RHEA-COMP:14737"/>
        <dbReference type="Rhea" id="RHEA-COMP:14739"/>
        <dbReference type="ChEBI" id="CHEBI:29917"/>
        <dbReference type="ChEBI" id="CHEBI:35235"/>
        <dbReference type="ChEBI" id="CHEBI:57972"/>
        <dbReference type="ChEBI" id="CHEBI:64428"/>
        <dbReference type="EC" id="2.8.1.7"/>
    </reaction>
</comment>
<dbReference type="NCBIfam" id="NF010611">
    <property type="entry name" value="PRK14012.1"/>
    <property type="match status" value="1"/>
</dbReference>
<dbReference type="PROSITE" id="PS00595">
    <property type="entry name" value="AA_TRANSFER_CLASS_5"/>
    <property type="match status" value="1"/>
</dbReference>
<dbReference type="Pfam" id="PF00266">
    <property type="entry name" value="Aminotran_5"/>
    <property type="match status" value="1"/>
</dbReference>
<dbReference type="InterPro" id="IPR016454">
    <property type="entry name" value="Cysteine_dSase"/>
</dbReference>
<evidence type="ECO:0000313" key="14">
    <source>
        <dbReference type="Proteomes" id="UP000054742"/>
    </source>
</evidence>
<gene>
    <name evidence="13" type="primary">iscS</name>
    <name evidence="13" type="ORF">Lbru_1539</name>
</gene>
<evidence type="ECO:0000256" key="8">
    <source>
        <dbReference type="ARBA" id="ARBA00023004"/>
    </source>
</evidence>
<keyword evidence="5" id="KW-0001">2Fe-2S</keyword>
<dbReference type="Proteomes" id="UP000054742">
    <property type="component" value="Unassembled WGS sequence"/>
</dbReference>
<evidence type="ECO:0000313" key="13">
    <source>
        <dbReference type="EMBL" id="KTC84178.1"/>
    </source>
</evidence>
<evidence type="ECO:0000256" key="2">
    <source>
        <dbReference type="ARBA" id="ARBA00006490"/>
    </source>
</evidence>
<protein>
    <recommendedName>
        <fullName evidence="3">cysteine desulfurase</fullName>
        <ecNumber evidence="3">2.8.1.7</ecNumber>
    </recommendedName>
</protein>
<dbReference type="PIRSF" id="PIRSF005572">
    <property type="entry name" value="NifS"/>
    <property type="match status" value="1"/>
</dbReference>
<dbReference type="GO" id="GO:0031071">
    <property type="term" value="F:cysteine desulfurase activity"/>
    <property type="evidence" value="ECO:0007669"/>
    <property type="project" value="UniProtKB-EC"/>
</dbReference>
<evidence type="ECO:0000256" key="6">
    <source>
        <dbReference type="ARBA" id="ARBA00022723"/>
    </source>
</evidence>
<dbReference type="OrthoDB" id="9808002at2"/>
<feature type="domain" description="Aminotransferase class V" evidence="12">
    <location>
        <begin position="6"/>
        <end position="368"/>
    </location>
</feature>
<dbReference type="InterPro" id="IPR015424">
    <property type="entry name" value="PyrdxlP-dep_Trfase"/>
</dbReference>
<evidence type="ECO:0000256" key="11">
    <source>
        <dbReference type="RuleBase" id="RU004504"/>
    </source>
</evidence>
<evidence type="ECO:0000256" key="5">
    <source>
        <dbReference type="ARBA" id="ARBA00022714"/>
    </source>
</evidence>
<evidence type="ECO:0000256" key="4">
    <source>
        <dbReference type="ARBA" id="ARBA00022679"/>
    </source>
</evidence>
<comment type="similarity">
    <text evidence="2">Belongs to the class-V pyridoxal-phosphate-dependent aminotransferase family. NifS/IscS subfamily.</text>
</comment>
<name>A0A0W0SL87_9GAMM</name>
<dbReference type="GO" id="GO:0046872">
    <property type="term" value="F:metal ion binding"/>
    <property type="evidence" value="ECO:0007669"/>
    <property type="project" value="UniProtKB-KW"/>
</dbReference>
<keyword evidence="6" id="KW-0479">Metal-binding</keyword>
<keyword evidence="7" id="KW-0663">Pyridoxal phosphate</keyword>
<comment type="caution">
    <text evidence="13">The sequence shown here is derived from an EMBL/GenBank/DDBJ whole genome shotgun (WGS) entry which is preliminary data.</text>
</comment>
<evidence type="ECO:0000256" key="9">
    <source>
        <dbReference type="ARBA" id="ARBA00023014"/>
    </source>
</evidence>
<keyword evidence="9" id="KW-0411">Iron-sulfur</keyword>
<organism evidence="13 14">
    <name type="scientific">Legionella brunensis</name>
    <dbReference type="NCBI Taxonomy" id="29422"/>
    <lineage>
        <taxon>Bacteria</taxon>
        <taxon>Pseudomonadati</taxon>
        <taxon>Pseudomonadota</taxon>
        <taxon>Gammaproteobacteria</taxon>
        <taxon>Legionellales</taxon>
        <taxon>Legionellaceae</taxon>
        <taxon>Legionella</taxon>
    </lineage>
</organism>
<proteinExistence type="inferred from homology"/>
<keyword evidence="8" id="KW-0408">Iron</keyword>
<reference evidence="13 14" key="1">
    <citation type="submission" date="2015-11" db="EMBL/GenBank/DDBJ databases">
        <title>Genomic analysis of 38 Legionella species identifies large and diverse effector repertoires.</title>
        <authorList>
            <person name="Burstein D."/>
            <person name="Amaro F."/>
            <person name="Zusman T."/>
            <person name="Lifshitz Z."/>
            <person name="Cohen O."/>
            <person name="Gilbert J.A."/>
            <person name="Pupko T."/>
            <person name="Shuman H.A."/>
            <person name="Segal G."/>
        </authorList>
    </citation>
    <scope>NUCLEOTIDE SEQUENCE [LARGE SCALE GENOMIC DNA]</scope>
    <source>
        <strain evidence="13 14">ATCC 43878</strain>
    </source>
</reference>
<comment type="cofactor">
    <cofactor evidence="1 11">
        <name>pyridoxal 5'-phosphate</name>
        <dbReference type="ChEBI" id="CHEBI:597326"/>
    </cofactor>
</comment>
<dbReference type="PATRIC" id="fig|29422.6.peg.1629"/>
<evidence type="ECO:0000256" key="1">
    <source>
        <dbReference type="ARBA" id="ARBA00001933"/>
    </source>
</evidence>
<evidence type="ECO:0000256" key="7">
    <source>
        <dbReference type="ARBA" id="ARBA00022898"/>
    </source>
</evidence>
<dbReference type="InterPro" id="IPR000192">
    <property type="entry name" value="Aminotrans_V_dom"/>
</dbReference>
<accession>A0A0W0SL87</accession>
<sequence>MSNLPIYLDYMATTPVDPRVIEKMIAYLGPEGIFGNPASRTHIYGKRAAEAVEYARQQIADVIHASAAEIVFTSGATEANNLAILGAAHFYQRKGRHAVTMKTEHKAVLDTFHQLEKEGFEITYLEPQPNGLLNLDDLTHALREDTLLVSIMHVNNEIGVIQDIASIGEFLRGKGIIFHVDAAQSAGKLEIDLNHLAVDLMSFSAHKNYGPKGIGALYVRQKPRVRLQPQSFGGGHEGGLRSGTLATHQIMGMGEAFFLSEASRVEEQARILHLRQQLWEGVKHLPGVRLNGHEHQRVAGNLNLTFAGVDGDSLLLALRELAISTTSACASASLQPSYVLRALGLDDELAYSSVRLSCGRFTTEEQIKKAINIICRQVGRLHEISPL</sequence>
<dbReference type="InterPro" id="IPR015421">
    <property type="entry name" value="PyrdxlP-dep_Trfase_major"/>
</dbReference>
<keyword evidence="4" id="KW-0808">Transferase</keyword>
<dbReference type="Gene3D" id="3.40.640.10">
    <property type="entry name" value="Type I PLP-dependent aspartate aminotransferase-like (Major domain)"/>
    <property type="match status" value="1"/>
</dbReference>
<dbReference type="FunFam" id="3.40.640.10:FF:000003">
    <property type="entry name" value="Cysteine desulfurase IscS"/>
    <property type="match status" value="1"/>
</dbReference>
<dbReference type="EC" id="2.8.1.7" evidence="3"/>